<dbReference type="eggNOG" id="COG3119">
    <property type="taxonomic scope" value="Bacteria"/>
</dbReference>
<dbReference type="GO" id="GO:0004065">
    <property type="term" value="F:arylsulfatase activity"/>
    <property type="evidence" value="ECO:0007669"/>
    <property type="project" value="UniProtKB-EC"/>
</dbReference>
<dbReference type="AlphaFoldDB" id="S7VN22"/>
<organism evidence="1 2">
    <name type="scientific">Cyclobacterium qasimii M12-11B</name>
    <dbReference type="NCBI Taxonomy" id="641524"/>
    <lineage>
        <taxon>Bacteria</taxon>
        <taxon>Pseudomonadati</taxon>
        <taxon>Bacteroidota</taxon>
        <taxon>Cytophagia</taxon>
        <taxon>Cytophagales</taxon>
        <taxon>Cyclobacteriaceae</taxon>
        <taxon>Cyclobacterium</taxon>
    </lineage>
</organism>
<name>S7VN22_9BACT</name>
<protein>
    <submittedName>
        <fullName evidence="1">Arylsulfatase</fullName>
        <ecNumber evidence="1">3.1.6.1</ecNumber>
    </submittedName>
</protein>
<reference evidence="1 2" key="1">
    <citation type="journal article" date="2013" name="Genome Announc.">
        <title>Draft Genome Sequence of Cyclobacterium qasimii Strain M12-11BT, Isolated from Arctic Marine Sediment.</title>
        <authorList>
            <person name="Shivaji S."/>
            <person name="Ara S."/>
            <person name="Singh A."/>
            <person name="Kumar Pinnaka A."/>
        </authorList>
    </citation>
    <scope>NUCLEOTIDE SEQUENCE [LARGE SCALE GENOMIC DNA]</scope>
    <source>
        <strain evidence="1 2">M12-11B</strain>
    </source>
</reference>
<evidence type="ECO:0000313" key="1">
    <source>
        <dbReference type="EMBL" id="EPR71361.1"/>
    </source>
</evidence>
<dbReference type="EC" id="3.1.6.1" evidence="1"/>
<comment type="caution">
    <text evidence="1">The sequence shown here is derived from an EMBL/GenBank/DDBJ whole genome shotgun (WGS) entry which is preliminary data.</text>
</comment>
<dbReference type="RefSeq" id="WP_020890230.1">
    <property type="nucleotide sequence ID" value="NZ_ATNM01000018.1"/>
</dbReference>
<proteinExistence type="predicted"/>
<evidence type="ECO:0000313" key="2">
    <source>
        <dbReference type="Proteomes" id="UP000014974"/>
    </source>
</evidence>
<dbReference type="Gene3D" id="2.60.120.260">
    <property type="entry name" value="Galactose-binding domain-like"/>
    <property type="match status" value="1"/>
</dbReference>
<sequence>MNEDPFQKNPVQDQYPEVSAKLIAAKVSWESEMAEEQANDPEFRPFTLGAAEAKYTQMPARDGTSYGQIQRSNRFPNDSFFTNWVTLQDSITWDVEVLTAGKYDVELYYTCPEKDIGATFRLQVGKNILDGKVTLPHDPPLKGKENDRVKRIESYVKDFKDMSLGEINLDKGEATLSIKALDIPGSQVMDLRLIVFTKSN</sequence>
<accession>S7VN22</accession>
<dbReference type="PATRIC" id="fig|641524.5.peg.434"/>
<dbReference type="STRING" id="641524.ADICYQ_0439"/>
<keyword evidence="1" id="KW-0378">Hydrolase</keyword>
<gene>
    <name evidence="1" type="ORF">ADICYQ_0439</name>
</gene>
<dbReference type="Proteomes" id="UP000014974">
    <property type="component" value="Unassembled WGS sequence"/>
</dbReference>
<dbReference type="EMBL" id="ATNM01000018">
    <property type="protein sequence ID" value="EPR71361.1"/>
    <property type="molecule type" value="Genomic_DNA"/>
</dbReference>